<feature type="domain" description="Polysaccharide chain length determinant N-terminal" evidence="11">
    <location>
        <begin position="16"/>
        <end position="102"/>
    </location>
</feature>
<dbReference type="CDD" id="cd05387">
    <property type="entry name" value="BY-kinase"/>
    <property type="match status" value="1"/>
</dbReference>
<dbReference type="Proteomes" id="UP000550508">
    <property type="component" value="Unassembled WGS sequence"/>
</dbReference>
<dbReference type="InterPro" id="IPR005702">
    <property type="entry name" value="Wzc-like_C"/>
</dbReference>
<organism evidence="12 13">
    <name type="scientific">Phyllobacterium pellucidum</name>
    <dbReference type="NCBI Taxonomy" id="2740464"/>
    <lineage>
        <taxon>Bacteria</taxon>
        <taxon>Pseudomonadati</taxon>
        <taxon>Pseudomonadota</taxon>
        <taxon>Alphaproteobacteria</taxon>
        <taxon>Hyphomicrobiales</taxon>
        <taxon>Phyllobacteriaceae</taxon>
        <taxon>Phyllobacterium</taxon>
    </lineage>
</organism>
<evidence type="ECO:0000259" key="11">
    <source>
        <dbReference type="Pfam" id="PF02706"/>
    </source>
</evidence>
<keyword evidence="12" id="KW-0808">Transferase</keyword>
<comment type="subcellular location">
    <subcellularLocation>
        <location evidence="1">Cell membrane</location>
        <topology evidence="1">Multi-pass membrane protein</topology>
    </subcellularLocation>
</comment>
<evidence type="ECO:0000256" key="7">
    <source>
        <dbReference type="ARBA" id="ARBA00023136"/>
    </source>
</evidence>
<evidence type="ECO:0000256" key="3">
    <source>
        <dbReference type="ARBA" id="ARBA00022692"/>
    </source>
</evidence>
<dbReference type="SUPFAM" id="SSF52540">
    <property type="entry name" value="P-loop containing nucleoside triphosphate hydrolases"/>
    <property type="match status" value="1"/>
</dbReference>
<evidence type="ECO:0000256" key="8">
    <source>
        <dbReference type="SAM" id="Coils"/>
    </source>
</evidence>
<keyword evidence="8" id="KW-0175">Coiled coil</keyword>
<keyword evidence="3 10" id="KW-0812">Transmembrane</keyword>
<keyword evidence="4" id="KW-0547">Nucleotide-binding</keyword>
<reference evidence="12 13" key="1">
    <citation type="submission" date="2020-05" db="EMBL/GenBank/DDBJ databases">
        <authorList>
            <person name="Kim M.K."/>
        </authorList>
    </citation>
    <scope>NUCLEOTIDE SEQUENCE [LARGE SCALE GENOMIC DNA]</scope>
    <source>
        <strain evidence="12 13">BT25</strain>
    </source>
</reference>
<dbReference type="InterPro" id="IPR017746">
    <property type="entry name" value="Cellulose_synthase_operon_BcsQ"/>
</dbReference>
<feature type="coiled-coil region" evidence="8">
    <location>
        <begin position="211"/>
        <end position="274"/>
    </location>
</feature>
<evidence type="ECO:0000256" key="2">
    <source>
        <dbReference type="ARBA" id="ARBA00022475"/>
    </source>
</evidence>
<name>A0A849VS72_9HYPH</name>
<evidence type="ECO:0000256" key="5">
    <source>
        <dbReference type="ARBA" id="ARBA00022840"/>
    </source>
</evidence>
<evidence type="ECO:0000313" key="12">
    <source>
        <dbReference type="EMBL" id="NTS30917.1"/>
    </source>
</evidence>
<keyword evidence="6 10" id="KW-1133">Transmembrane helix</keyword>
<dbReference type="InterPro" id="IPR027417">
    <property type="entry name" value="P-loop_NTPase"/>
</dbReference>
<dbReference type="PANTHER" id="PTHR32309:SF13">
    <property type="entry name" value="FERRIC ENTEROBACTIN TRANSPORT PROTEIN FEPE"/>
    <property type="match status" value="1"/>
</dbReference>
<protein>
    <submittedName>
        <fullName evidence="12">Polysaccharide biosynthesis tyrosine autokinase</fullName>
    </submittedName>
</protein>
<dbReference type="Gene3D" id="3.40.50.300">
    <property type="entry name" value="P-loop containing nucleotide triphosphate hydrolases"/>
    <property type="match status" value="1"/>
</dbReference>
<keyword evidence="2" id="KW-1003">Cell membrane</keyword>
<evidence type="ECO:0000256" key="1">
    <source>
        <dbReference type="ARBA" id="ARBA00004651"/>
    </source>
</evidence>
<dbReference type="InterPro" id="IPR003856">
    <property type="entry name" value="LPS_length_determ_N"/>
</dbReference>
<feature type="transmembrane region" description="Helical" evidence="10">
    <location>
        <begin position="435"/>
        <end position="457"/>
    </location>
</feature>
<comment type="caution">
    <text evidence="12">The sequence shown here is derived from an EMBL/GenBank/DDBJ whole genome shotgun (WGS) entry which is preliminary data.</text>
</comment>
<accession>A0A849VS72</accession>
<sequence>MIVSEVPSTHGSGMALPRIASLLWRRKLVVLAGVATAVGVALVGYILTPAQYSSEAILALNVRKLQALPTESVVSPLPQESPVLRTELDIITSRTMAENVLARLDREGFNANGRLVPEAERAASRVEPPVPDSANAATLEDQNRDRIDRLLSDVNVANDGRSYTIYISYRSDNPVYSAAVANAFGEAYLDYQVDVQTSATRRVGDWLGGKIVSLRATLEQSERAAADFREKSGLVKANGMTLQSQQIAALNGELANLRAKLAGTEARLATAIDAANNKAGVALTEVLNSPAILALRTEQSRVERAILEIKQSGATQSAQLPQLNSQLDSLNVQINEGIQQIINSLRSEIDVTHRQQAAVEANLKEIQDSMSTANQALVHADQLDREAAANRAIYESYLTRYKQTIEQDGIASADARMISRAQPASSKSSPRLKSWLLLGIIAGTGLGFLGAFLIEWFDRSIRSPESLETITRLPIIGRIPELTHRERQEVARMVRDGHSSFGRAIADLQAHLLLSSSPKASRAIAITSAGDQEGKTLIVAGLARSLSATGIRTVVVDANFRNPMVAQEFGDQFGPYLEEVIRGRQTLEAAVQHDLASTIDFVASQSCEVPAEYLLGHEQFAKMIAQLKRQYDIVLIDTPALNNGADAIRVSALVDTTIVVVRRDTARTDMVVAAVNRLRADGRKISGIVLNSDRRKGKAGHIDTSLPKIKLASPQVIKKIAGHVKKSRSFTAKA</sequence>
<evidence type="ECO:0000313" key="13">
    <source>
        <dbReference type="Proteomes" id="UP000550508"/>
    </source>
</evidence>
<feature type="region of interest" description="Disordered" evidence="9">
    <location>
        <begin position="120"/>
        <end position="139"/>
    </location>
</feature>
<dbReference type="RefSeq" id="WP_113280250.1">
    <property type="nucleotide sequence ID" value="NZ_JABUMX010000001.1"/>
</dbReference>
<evidence type="ECO:0000256" key="9">
    <source>
        <dbReference type="SAM" id="MobiDB-lite"/>
    </source>
</evidence>
<dbReference type="GO" id="GO:0005886">
    <property type="term" value="C:plasma membrane"/>
    <property type="evidence" value="ECO:0007669"/>
    <property type="project" value="UniProtKB-SubCell"/>
</dbReference>
<dbReference type="Pfam" id="PF06564">
    <property type="entry name" value="CBP_BcsQ"/>
    <property type="match status" value="1"/>
</dbReference>
<dbReference type="GO" id="GO:0004713">
    <property type="term" value="F:protein tyrosine kinase activity"/>
    <property type="evidence" value="ECO:0007669"/>
    <property type="project" value="TreeGrafter"/>
</dbReference>
<keyword evidence="12" id="KW-0418">Kinase</keyword>
<keyword evidence="5" id="KW-0067">ATP-binding</keyword>
<feature type="transmembrane region" description="Helical" evidence="10">
    <location>
        <begin position="28"/>
        <end position="47"/>
    </location>
</feature>
<dbReference type="Pfam" id="PF02706">
    <property type="entry name" value="Wzz"/>
    <property type="match status" value="1"/>
</dbReference>
<gene>
    <name evidence="12" type="ORF">HQ945_06600</name>
</gene>
<dbReference type="InterPro" id="IPR050445">
    <property type="entry name" value="Bact_polysacc_biosynth/exp"/>
</dbReference>
<proteinExistence type="predicted"/>
<evidence type="ECO:0000256" key="6">
    <source>
        <dbReference type="ARBA" id="ARBA00022989"/>
    </source>
</evidence>
<dbReference type="PANTHER" id="PTHR32309">
    <property type="entry name" value="TYROSINE-PROTEIN KINASE"/>
    <property type="match status" value="1"/>
</dbReference>
<dbReference type="EMBL" id="JABUMX010000001">
    <property type="protein sequence ID" value="NTS30917.1"/>
    <property type="molecule type" value="Genomic_DNA"/>
</dbReference>
<keyword evidence="7 10" id="KW-0472">Membrane</keyword>
<keyword evidence="13" id="KW-1185">Reference proteome</keyword>
<evidence type="ECO:0000256" key="4">
    <source>
        <dbReference type="ARBA" id="ARBA00022741"/>
    </source>
</evidence>
<evidence type="ECO:0000256" key="10">
    <source>
        <dbReference type="SAM" id="Phobius"/>
    </source>
</evidence>
<dbReference type="AlphaFoldDB" id="A0A849VS72"/>